<protein>
    <submittedName>
        <fullName evidence="1">Uncharacterized protein</fullName>
    </submittedName>
</protein>
<accession>A0A2P2QUN1</accession>
<dbReference type="EMBL" id="GGEC01090222">
    <property type="protein sequence ID" value="MBX70706.1"/>
    <property type="molecule type" value="Transcribed_RNA"/>
</dbReference>
<name>A0A2P2QUN1_RHIMU</name>
<sequence length="30" mass="3530">MVSRKACRFSLFFTELSHFSKETKDVPQPI</sequence>
<organism evidence="1">
    <name type="scientific">Rhizophora mucronata</name>
    <name type="common">Asiatic mangrove</name>
    <dbReference type="NCBI Taxonomy" id="61149"/>
    <lineage>
        <taxon>Eukaryota</taxon>
        <taxon>Viridiplantae</taxon>
        <taxon>Streptophyta</taxon>
        <taxon>Embryophyta</taxon>
        <taxon>Tracheophyta</taxon>
        <taxon>Spermatophyta</taxon>
        <taxon>Magnoliopsida</taxon>
        <taxon>eudicotyledons</taxon>
        <taxon>Gunneridae</taxon>
        <taxon>Pentapetalae</taxon>
        <taxon>rosids</taxon>
        <taxon>fabids</taxon>
        <taxon>Malpighiales</taxon>
        <taxon>Rhizophoraceae</taxon>
        <taxon>Rhizophora</taxon>
    </lineage>
</organism>
<evidence type="ECO:0000313" key="1">
    <source>
        <dbReference type="EMBL" id="MBX70706.1"/>
    </source>
</evidence>
<reference evidence="1" key="1">
    <citation type="submission" date="2018-02" db="EMBL/GenBank/DDBJ databases">
        <title>Rhizophora mucronata_Transcriptome.</title>
        <authorList>
            <person name="Meera S.P."/>
            <person name="Sreeshan A."/>
            <person name="Augustine A."/>
        </authorList>
    </citation>
    <scope>NUCLEOTIDE SEQUENCE</scope>
    <source>
        <tissue evidence="1">Leaf</tissue>
    </source>
</reference>
<dbReference type="AlphaFoldDB" id="A0A2P2QUN1"/>
<proteinExistence type="predicted"/>